<keyword evidence="2" id="KW-1185">Reference proteome</keyword>
<dbReference type="RefSeq" id="WP_146901617.1">
    <property type="nucleotide sequence ID" value="NZ_BAAARM010000002.1"/>
</dbReference>
<comment type="caution">
    <text evidence="1">The sequence shown here is derived from an EMBL/GenBank/DDBJ whole genome shotgun (WGS) entry which is preliminary data.</text>
</comment>
<dbReference type="OrthoDB" id="9850132at2"/>
<dbReference type="EMBL" id="BJYY01000010">
    <property type="protein sequence ID" value="GEO33528.1"/>
    <property type="molecule type" value="Genomic_DNA"/>
</dbReference>
<organism evidence="1 2">
    <name type="scientific">Cellulomonas aerilata</name>
    <dbReference type="NCBI Taxonomy" id="515326"/>
    <lineage>
        <taxon>Bacteria</taxon>
        <taxon>Bacillati</taxon>
        <taxon>Actinomycetota</taxon>
        <taxon>Actinomycetes</taxon>
        <taxon>Micrococcales</taxon>
        <taxon>Cellulomonadaceae</taxon>
        <taxon>Cellulomonas</taxon>
    </lineage>
</organism>
<dbReference type="Proteomes" id="UP000321181">
    <property type="component" value="Unassembled WGS sequence"/>
</dbReference>
<protein>
    <submittedName>
        <fullName evidence="1">Uncharacterized protein</fullName>
    </submittedName>
</protein>
<gene>
    <name evidence="1" type="ORF">CAE01nite_12530</name>
</gene>
<dbReference type="AlphaFoldDB" id="A0A512DAN5"/>
<evidence type="ECO:0000313" key="1">
    <source>
        <dbReference type="EMBL" id="GEO33528.1"/>
    </source>
</evidence>
<reference evidence="1 2" key="1">
    <citation type="submission" date="2019-07" db="EMBL/GenBank/DDBJ databases">
        <title>Whole genome shotgun sequence of Cellulomonas aerilata NBRC 106308.</title>
        <authorList>
            <person name="Hosoyama A."/>
            <person name="Uohara A."/>
            <person name="Ohji S."/>
            <person name="Ichikawa N."/>
        </authorList>
    </citation>
    <scope>NUCLEOTIDE SEQUENCE [LARGE SCALE GENOMIC DNA]</scope>
    <source>
        <strain evidence="1 2">NBRC 106308</strain>
    </source>
</reference>
<name>A0A512DAN5_9CELL</name>
<sequence length="161" mass="17418">MTRESSPGPLPLDDITSDLRALVGRLGEQLEGVATVGTEQAADTGVVEGGDVVPLREGAVRVWWMHSAEEIYVGIGDAPGWEVPRSAASVDLLHAVIEEAVAGRVEVGKGRGTTTYRVRTPDGHVREDTHEALRGLLLPMPWKPRLRWESSKPYFAGPSTQ</sequence>
<accession>A0A512DAN5</accession>
<proteinExistence type="predicted"/>
<evidence type="ECO:0000313" key="2">
    <source>
        <dbReference type="Proteomes" id="UP000321181"/>
    </source>
</evidence>